<evidence type="ECO:0000256" key="4">
    <source>
        <dbReference type="ARBA" id="ARBA00022884"/>
    </source>
</evidence>
<feature type="domain" description="SAM-dependent MTase RsmB/NOP-type" evidence="7">
    <location>
        <begin position="179"/>
        <end position="534"/>
    </location>
</feature>
<name>A0A5C7A2J1_9GAMM</name>
<dbReference type="GO" id="GO:0003723">
    <property type="term" value="F:RNA binding"/>
    <property type="evidence" value="ECO:0007669"/>
    <property type="project" value="UniProtKB-UniRule"/>
</dbReference>
<dbReference type="EMBL" id="VORZ01000002">
    <property type="protein sequence ID" value="TXD96757.1"/>
    <property type="molecule type" value="Genomic_DNA"/>
</dbReference>
<dbReference type="GO" id="GO:0008173">
    <property type="term" value="F:RNA methyltransferase activity"/>
    <property type="evidence" value="ECO:0007669"/>
    <property type="project" value="InterPro"/>
</dbReference>
<dbReference type="InterPro" id="IPR029063">
    <property type="entry name" value="SAM-dependent_MTases_sf"/>
</dbReference>
<dbReference type="InterPro" id="IPR006027">
    <property type="entry name" value="NusB_RsmB_TIM44"/>
</dbReference>
<dbReference type="GO" id="GO:0001510">
    <property type="term" value="P:RNA methylation"/>
    <property type="evidence" value="ECO:0007669"/>
    <property type="project" value="InterPro"/>
</dbReference>
<dbReference type="GO" id="GO:0006355">
    <property type="term" value="P:regulation of DNA-templated transcription"/>
    <property type="evidence" value="ECO:0007669"/>
    <property type="project" value="InterPro"/>
</dbReference>
<dbReference type="Gene3D" id="3.40.50.150">
    <property type="entry name" value="Vaccinia Virus protein VP39"/>
    <property type="match status" value="1"/>
</dbReference>
<keyword evidence="1 5" id="KW-0489">Methyltransferase</keyword>
<feature type="binding site" evidence="5">
    <location>
        <position position="420"/>
    </location>
    <ligand>
        <name>S-adenosyl-L-methionine</name>
        <dbReference type="ChEBI" id="CHEBI:59789"/>
    </ligand>
</feature>
<dbReference type="SUPFAM" id="SSF53335">
    <property type="entry name" value="S-adenosyl-L-methionine-dependent methyltransferases"/>
    <property type="match status" value="1"/>
</dbReference>
<dbReference type="OrthoDB" id="9810297at2"/>
<dbReference type="Pfam" id="PF01029">
    <property type="entry name" value="NusB"/>
    <property type="match status" value="1"/>
</dbReference>
<gene>
    <name evidence="8" type="ORF">ES754_06850</name>
</gene>
<organism evidence="8 9">
    <name type="scientific">Psychrobacter frigidicola</name>
    <dbReference type="NCBI Taxonomy" id="45611"/>
    <lineage>
        <taxon>Bacteria</taxon>
        <taxon>Pseudomonadati</taxon>
        <taxon>Pseudomonadota</taxon>
        <taxon>Gammaproteobacteria</taxon>
        <taxon>Moraxellales</taxon>
        <taxon>Moraxellaceae</taxon>
        <taxon>Psychrobacter</taxon>
    </lineage>
</organism>
<evidence type="ECO:0000256" key="2">
    <source>
        <dbReference type="ARBA" id="ARBA00022679"/>
    </source>
</evidence>
<keyword evidence="9" id="KW-1185">Reference proteome</keyword>
<reference evidence="8 9" key="1">
    <citation type="submission" date="2019-08" db="EMBL/GenBank/DDBJ databases">
        <title>Genome sequence of Psychrobacter frigidicola ACAM304 (type strain).</title>
        <authorList>
            <person name="Bowman J.P."/>
        </authorList>
    </citation>
    <scope>NUCLEOTIDE SEQUENCE [LARGE SCALE GENOMIC DNA]</scope>
    <source>
        <strain evidence="8 9">ACAM 304</strain>
    </source>
</reference>
<feature type="region of interest" description="Disordered" evidence="6">
    <location>
        <begin position="1"/>
        <end position="21"/>
    </location>
</feature>
<dbReference type="Gene3D" id="3.30.70.1170">
    <property type="entry name" value="Sun protein, domain 3"/>
    <property type="match status" value="1"/>
</dbReference>
<evidence type="ECO:0000313" key="8">
    <source>
        <dbReference type="EMBL" id="TXD96757.1"/>
    </source>
</evidence>
<accession>A0A5C7A2J1</accession>
<evidence type="ECO:0000256" key="1">
    <source>
        <dbReference type="ARBA" id="ARBA00022603"/>
    </source>
</evidence>
<dbReference type="Gene3D" id="1.10.940.10">
    <property type="entry name" value="NusB-like"/>
    <property type="match status" value="1"/>
</dbReference>
<evidence type="ECO:0000259" key="7">
    <source>
        <dbReference type="PROSITE" id="PS51686"/>
    </source>
</evidence>
<dbReference type="PRINTS" id="PR02008">
    <property type="entry name" value="RCMTFAMILY"/>
</dbReference>
<dbReference type="PANTHER" id="PTHR22807:SF61">
    <property type="entry name" value="NOL1_NOP2_SUN FAMILY PROTEIN _ ANTITERMINATION NUSB DOMAIN-CONTAINING PROTEIN"/>
    <property type="match status" value="1"/>
</dbReference>
<dbReference type="Pfam" id="PF22458">
    <property type="entry name" value="RsmF-B_ferredox"/>
    <property type="match status" value="1"/>
</dbReference>
<dbReference type="InterPro" id="IPR054728">
    <property type="entry name" value="RsmB-like_ferredoxin"/>
</dbReference>
<keyword evidence="2 5" id="KW-0808">Transferase</keyword>
<dbReference type="InterPro" id="IPR001678">
    <property type="entry name" value="MeTrfase_RsmB-F_NOP2_dom"/>
</dbReference>
<dbReference type="PANTHER" id="PTHR22807">
    <property type="entry name" value="NOP2 YEAST -RELATED NOL1/NOP2/FMU SUN DOMAIN-CONTAINING"/>
    <property type="match status" value="1"/>
</dbReference>
<dbReference type="Proteomes" id="UP000321903">
    <property type="component" value="Unassembled WGS sequence"/>
</dbReference>
<dbReference type="InterPro" id="IPR023267">
    <property type="entry name" value="RCMT"/>
</dbReference>
<sequence length="535" mass="59080">MRQPANASNSPRNNKNKPSSNLKMVGSVRARVIRTLLAIQNGQSLSSVLDPLLNSLHEGDKGFAHALLLTTLRQWYALERLLDTLADNNIDEVEVRTTIQVGLTQLLYLEVADHAAIHETVEAVKEIDFAHASGLVNAILRKVVKNTNKFRKKCDKNHSLPNWLAYQLKQDWSEEYPALTKGLRQPAPMFLRVNSTINSVDAYQKSLVEADVSADLVELVSELQLPNLADNETANIITSIITQSLRLEQTTAVAGLPSFAEGAASVQDMHAQLAAPLIHQALINKGNADALKNDDANTAELHILDACAAPGGKLAHWLELLNADKQSALFHVKQKDSTDDKNAAASKEIDSRAIQLTAIDNEAPRITRIHENLERLNLEKSEQINLNIVCTDATRWQGMAQSKKQKADKNAPVFDAILLDSPCTATGVIRRHPDISLLRAEEDVEQTASLQAEILDNLWPQVKVGGYLLYVTCSILKQENVEQMQAFLNHHTNATAIEFTEACSWGIAQEVGRQCLPIDSESGDGFYYALLHKQK</sequence>
<evidence type="ECO:0000256" key="5">
    <source>
        <dbReference type="PROSITE-ProRule" id="PRU01023"/>
    </source>
</evidence>
<keyword evidence="3 5" id="KW-0949">S-adenosyl-L-methionine</keyword>
<comment type="caution">
    <text evidence="8">The sequence shown here is derived from an EMBL/GenBank/DDBJ whole genome shotgun (WGS) entry which is preliminary data.</text>
</comment>
<keyword evidence="4 5" id="KW-0694">RNA-binding</keyword>
<proteinExistence type="inferred from homology"/>
<dbReference type="RefSeq" id="WP_147223454.1">
    <property type="nucleotide sequence ID" value="NZ_CAJGYY010000001.1"/>
</dbReference>
<dbReference type="PROSITE" id="PS51686">
    <property type="entry name" value="SAM_MT_RSMB_NOP"/>
    <property type="match status" value="1"/>
</dbReference>
<dbReference type="AlphaFoldDB" id="A0A5C7A2J1"/>
<feature type="binding site" evidence="5">
    <location>
        <begin position="307"/>
        <end position="313"/>
    </location>
    <ligand>
        <name>S-adenosyl-L-methionine</name>
        <dbReference type="ChEBI" id="CHEBI:59789"/>
    </ligand>
</feature>
<dbReference type="Pfam" id="PF01189">
    <property type="entry name" value="Methyltr_RsmB-F"/>
    <property type="match status" value="1"/>
</dbReference>
<evidence type="ECO:0000256" key="6">
    <source>
        <dbReference type="SAM" id="MobiDB-lite"/>
    </source>
</evidence>
<protein>
    <submittedName>
        <fullName evidence="8">rRNA methyltransferase</fullName>
    </submittedName>
</protein>
<feature type="binding site" evidence="5">
    <location>
        <position position="392"/>
    </location>
    <ligand>
        <name>S-adenosyl-L-methionine</name>
        <dbReference type="ChEBI" id="CHEBI:59789"/>
    </ligand>
</feature>
<evidence type="ECO:0000313" key="9">
    <source>
        <dbReference type="Proteomes" id="UP000321903"/>
    </source>
</evidence>
<feature type="active site" description="Nucleophile" evidence="5">
    <location>
        <position position="473"/>
    </location>
</feature>
<dbReference type="SUPFAM" id="SSF48013">
    <property type="entry name" value="NusB-like"/>
    <property type="match status" value="1"/>
</dbReference>
<dbReference type="InterPro" id="IPR035926">
    <property type="entry name" value="NusB-like_sf"/>
</dbReference>
<dbReference type="InterPro" id="IPR049560">
    <property type="entry name" value="MeTrfase_RsmB-F_NOP2_cat"/>
</dbReference>
<evidence type="ECO:0000256" key="3">
    <source>
        <dbReference type="ARBA" id="ARBA00022691"/>
    </source>
</evidence>
<comment type="similarity">
    <text evidence="5">Belongs to the class I-like SAM-binding methyltransferase superfamily. RsmB/NOP family.</text>
</comment>
<feature type="binding site" evidence="5">
    <location>
        <position position="360"/>
    </location>
    <ligand>
        <name>S-adenosyl-L-methionine</name>
        <dbReference type="ChEBI" id="CHEBI:59789"/>
    </ligand>
</feature>